<evidence type="ECO:0000256" key="6">
    <source>
        <dbReference type="ARBA" id="ARBA00022692"/>
    </source>
</evidence>
<evidence type="ECO:0000256" key="7">
    <source>
        <dbReference type="ARBA" id="ARBA00022989"/>
    </source>
</evidence>
<dbReference type="SUPFAM" id="SSF103473">
    <property type="entry name" value="MFS general substrate transporter"/>
    <property type="match status" value="1"/>
</dbReference>
<evidence type="ECO:0000256" key="4">
    <source>
        <dbReference type="ARBA" id="ARBA00022448"/>
    </source>
</evidence>
<feature type="compositionally biased region" description="Basic and acidic residues" evidence="12">
    <location>
        <begin position="246"/>
        <end position="258"/>
    </location>
</feature>
<evidence type="ECO:0000256" key="3">
    <source>
        <dbReference type="ARBA" id="ARBA00021242"/>
    </source>
</evidence>
<dbReference type="PANTHER" id="PTHR23516:SF1">
    <property type="entry name" value="MOLYBDATE-ANION TRANSPORTER"/>
    <property type="match status" value="1"/>
</dbReference>
<dbReference type="AlphaFoldDB" id="A0A0M0JB84"/>
<dbReference type="PANTHER" id="PTHR23516">
    <property type="entry name" value="SAM (S-ADENOSYL METHIONINE) TRANSPORTER"/>
    <property type="match status" value="1"/>
</dbReference>
<dbReference type="GO" id="GO:0005886">
    <property type="term" value="C:plasma membrane"/>
    <property type="evidence" value="ECO:0007669"/>
    <property type="project" value="UniProtKB-SubCell"/>
</dbReference>
<feature type="transmembrane region" description="Helical" evidence="13">
    <location>
        <begin position="123"/>
        <end position="145"/>
    </location>
</feature>
<dbReference type="EMBL" id="JWZX01003151">
    <property type="protein sequence ID" value="KOO23854.1"/>
    <property type="molecule type" value="Genomic_DNA"/>
</dbReference>
<keyword evidence="15" id="KW-1185">Reference proteome</keyword>
<dbReference type="CDD" id="cd17487">
    <property type="entry name" value="MFS_MFSD5_like"/>
    <property type="match status" value="1"/>
</dbReference>
<evidence type="ECO:0000256" key="1">
    <source>
        <dbReference type="ARBA" id="ARBA00003019"/>
    </source>
</evidence>
<reference evidence="15" key="1">
    <citation type="journal article" date="2015" name="PLoS Genet.">
        <title>Genome Sequence and Transcriptome Analyses of Chrysochromulina tobin: Metabolic Tools for Enhanced Algal Fitness in the Prominent Order Prymnesiales (Haptophyceae).</title>
        <authorList>
            <person name="Hovde B.T."/>
            <person name="Deodato C.R."/>
            <person name="Hunsperger H.M."/>
            <person name="Ryken S.A."/>
            <person name="Yost W."/>
            <person name="Jha R.K."/>
            <person name="Patterson J."/>
            <person name="Monnat R.J. Jr."/>
            <person name="Barlow S.B."/>
            <person name="Starkenburg S.R."/>
            <person name="Cattolico R.A."/>
        </authorList>
    </citation>
    <scope>NUCLEOTIDE SEQUENCE</scope>
    <source>
        <strain evidence="15">CCMP291</strain>
    </source>
</reference>
<evidence type="ECO:0000256" key="8">
    <source>
        <dbReference type="ARBA" id="ARBA00023065"/>
    </source>
</evidence>
<feature type="transmembrane region" description="Helical" evidence="13">
    <location>
        <begin position="35"/>
        <end position="56"/>
    </location>
</feature>
<feature type="transmembrane region" description="Helical" evidence="13">
    <location>
        <begin position="362"/>
        <end position="388"/>
    </location>
</feature>
<dbReference type="Pfam" id="PF05631">
    <property type="entry name" value="MFS_5"/>
    <property type="match status" value="2"/>
</dbReference>
<evidence type="ECO:0000313" key="15">
    <source>
        <dbReference type="Proteomes" id="UP000037460"/>
    </source>
</evidence>
<evidence type="ECO:0000256" key="2">
    <source>
        <dbReference type="ARBA" id="ARBA00004651"/>
    </source>
</evidence>
<comment type="caution">
    <text evidence="14">The sequence shown here is derived from an EMBL/GenBank/DDBJ whole genome shotgun (WGS) entry which is preliminary data.</text>
</comment>
<feature type="transmembrane region" description="Helical" evidence="13">
    <location>
        <begin position="331"/>
        <end position="350"/>
    </location>
</feature>
<gene>
    <name evidence="14" type="ORF">Ctob_003464</name>
</gene>
<accession>A0A0M0JB84</accession>
<dbReference type="Proteomes" id="UP000037460">
    <property type="component" value="Unassembled WGS sequence"/>
</dbReference>
<comment type="subcellular location">
    <subcellularLocation>
        <location evidence="2">Cell membrane</location>
        <topology evidence="2">Multi-pass membrane protein</topology>
    </subcellularLocation>
</comment>
<feature type="region of interest" description="Disordered" evidence="12">
    <location>
        <begin position="217"/>
        <end position="258"/>
    </location>
</feature>
<evidence type="ECO:0000256" key="11">
    <source>
        <dbReference type="ARBA" id="ARBA00032555"/>
    </source>
</evidence>
<dbReference type="Gene3D" id="1.20.1250.20">
    <property type="entry name" value="MFS general substrate transporter like domains"/>
    <property type="match status" value="1"/>
</dbReference>
<dbReference type="InterPro" id="IPR008509">
    <property type="entry name" value="MOT2/MFSD5"/>
</dbReference>
<keyword evidence="9 13" id="KW-0472">Membrane</keyword>
<feature type="transmembrane region" description="Helical" evidence="13">
    <location>
        <begin position="289"/>
        <end position="311"/>
    </location>
</feature>
<keyword evidence="5" id="KW-1003">Cell membrane</keyword>
<evidence type="ECO:0000256" key="9">
    <source>
        <dbReference type="ARBA" id="ARBA00023136"/>
    </source>
</evidence>
<keyword evidence="6 13" id="KW-0812">Transmembrane</keyword>
<feature type="compositionally biased region" description="Gly residues" evidence="12">
    <location>
        <begin position="217"/>
        <end position="227"/>
    </location>
</feature>
<evidence type="ECO:0000256" key="10">
    <source>
        <dbReference type="ARBA" id="ARBA00030646"/>
    </source>
</evidence>
<keyword evidence="8" id="KW-0406">Ion transport</keyword>
<name>A0A0M0JB84_9EUKA</name>
<dbReference type="InterPro" id="IPR036259">
    <property type="entry name" value="MFS_trans_sf"/>
</dbReference>
<feature type="transmembrane region" description="Helical" evidence="13">
    <location>
        <begin position="157"/>
        <end position="184"/>
    </location>
</feature>
<keyword evidence="7 13" id="KW-1133">Transmembrane helix</keyword>
<dbReference type="GO" id="GO:0015098">
    <property type="term" value="F:molybdate ion transmembrane transporter activity"/>
    <property type="evidence" value="ECO:0007669"/>
    <property type="project" value="InterPro"/>
</dbReference>
<comment type="function">
    <text evidence="1">Mediates high-affinity intracellular uptake of the rare oligo-element molybdenum.</text>
</comment>
<evidence type="ECO:0000256" key="5">
    <source>
        <dbReference type="ARBA" id="ARBA00022475"/>
    </source>
</evidence>
<evidence type="ECO:0000313" key="14">
    <source>
        <dbReference type="EMBL" id="KOO23854.1"/>
    </source>
</evidence>
<evidence type="ECO:0000256" key="13">
    <source>
        <dbReference type="SAM" id="Phobius"/>
    </source>
</evidence>
<feature type="transmembrane region" description="Helical" evidence="13">
    <location>
        <begin position="68"/>
        <end position="88"/>
    </location>
</feature>
<organism evidence="14 15">
    <name type="scientific">Chrysochromulina tobinii</name>
    <dbReference type="NCBI Taxonomy" id="1460289"/>
    <lineage>
        <taxon>Eukaryota</taxon>
        <taxon>Haptista</taxon>
        <taxon>Haptophyta</taxon>
        <taxon>Prymnesiophyceae</taxon>
        <taxon>Prymnesiales</taxon>
        <taxon>Chrysochromulinaceae</taxon>
        <taxon>Chrysochromulina</taxon>
    </lineage>
</organism>
<protein>
    <recommendedName>
        <fullName evidence="3">Molybdate-anion transporter</fullName>
    </recommendedName>
    <alternativeName>
        <fullName evidence="10">Major facilitator superfamily domain-containing protein 5</fullName>
    </alternativeName>
    <alternativeName>
        <fullName evidence="11">Molybdate transporter 2 homolog</fullName>
    </alternativeName>
</protein>
<evidence type="ECO:0000256" key="12">
    <source>
        <dbReference type="SAM" id="MobiDB-lite"/>
    </source>
</evidence>
<keyword evidence="4" id="KW-0813">Transport</keyword>
<proteinExistence type="predicted"/>
<dbReference type="GO" id="GO:0006811">
    <property type="term" value="P:monoatomic ion transport"/>
    <property type="evidence" value="ECO:0007669"/>
    <property type="project" value="UniProtKB-KW"/>
</dbReference>
<sequence>MLVRLFVDSRAAQQKTTVTNQAKAADFASFQRSYLSVYVIIMLADWMQGTHMYTLYSSYAKEEGSNVAVGTLFFTGFVAAAVFGTPTGPFVDRYGRKRACLVYIALELTINFLEHFNHMGLLLVGRVLGGISTSLLFSAFEAWMVTEHRIRGFPEEWIGRTFALCAVWNGATAIVAGVLAQISADIRGDIGPFQLAMALTALAGLNITSWTENYGSTGGDHGDGNSGGDSSTNAGGTAGPNGVVHRSTERTTVDDHAKGAVASAESAESAESSEAGLWAAWLVVRGDSALLVVGAVYALFEGAMYTFVFNWVPTLASALGGYDKIAPVQGLIFSCLMAAISIGGEVYGLAARFLAVETIGVLIFLLSFVCMAVPVVCGLYGCGIHASFGVHFAAFLGFEMCVGAFQPCVATHRSKYVPDAQQSTVNNLFRLPLNMLVAAGTMLSDYLPQHQIFLMCASAHALATLCQAHLALRVFHKTAKEKRA</sequence>
<dbReference type="OrthoDB" id="263957at2759"/>